<dbReference type="PIRSF" id="PIRSF020818">
    <property type="entry name" value="PHB_depoly_PhaZ"/>
    <property type="match status" value="1"/>
</dbReference>
<evidence type="ECO:0000259" key="2">
    <source>
        <dbReference type="Pfam" id="PF06850"/>
    </source>
</evidence>
<feature type="domain" description="PHB de-polymerase C-terminal" evidence="2">
    <location>
        <begin position="222"/>
        <end position="422"/>
    </location>
</feature>
<dbReference type="InterPro" id="IPR051321">
    <property type="entry name" value="PHA/PHB_synthase"/>
</dbReference>
<feature type="region of interest" description="Disordered" evidence="1">
    <location>
        <begin position="423"/>
        <end position="456"/>
    </location>
</feature>
<dbReference type="SUPFAM" id="SSF53474">
    <property type="entry name" value="alpha/beta-Hydrolases"/>
    <property type="match status" value="1"/>
</dbReference>
<keyword evidence="3" id="KW-0378">Hydrolase</keyword>
<organism evidence="3 4">
    <name type="scientific">Labrys wisconsinensis</name>
    <dbReference type="NCBI Taxonomy" id="425677"/>
    <lineage>
        <taxon>Bacteria</taxon>
        <taxon>Pseudomonadati</taxon>
        <taxon>Pseudomonadota</taxon>
        <taxon>Alphaproteobacteria</taxon>
        <taxon>Hyphomicrobiales</taxon>
        <taxon>Xanthobacteraceae</taxon>
        <taxon>Labrys</taxon>
    </lineage>
</organism>
<evidence type="ECO:0000256" key="1">
    <source>
        <dbReference type="SAM" id="MobiDB-lite"/>
    </source>
</evidence>
<protein>
    <submittedName>
        <fullName evidence="3">Poly(3-hydroxybutyrate) depolymerase</fullName>
        <ecNumber evidence="3">3.1.1.75</ecNumber>
    </submittedName>
</protein>
<dbReference type="InterPro" id="IPR009656">
    <property type="entry name" value="PHB_depo_C"/>
</dbReference>
<dbReference type="Pfam" id="PF06850">
    <property type="entry name" value="PHB_depo_C"/>
    <property type="match status" value="1"/>
</dbReference>
<gene>
    <name evidence="3" type="ORF">QO011_000456</name>
</gene>
<dbReference type="EC" id="3.1.1.75" evidence="3"/>
<name>A0ABU0J1K8_9HYPH</name>
<dbReference type="EMBL" id="JAUSVX010000001">
    <property type="protein sequence ID" value="MDQ0467461.1"/>
    <property type="molecule type" value="Genomic_DNA"/>
</dbReference>
<reference evidence="3 4" key="1">
    <citation type="submission" date="2023-07" db="EMBL/GenBank/DDBJ databases">
        <title>Genomic Encyclopedia of Type Strains, Phase IV (KMG-IV): sequencing the most valuable type-strain genomes for metagenomic binning, comparative biology and taxonomic classification.</title>
        <authorList>
            <person name="Goeker M."/>
        </authorList>
    </citation>
    <scope>NUCLEOTIDE SEQUENCE [LARGE SCALE GENOMIC DNA]</scope>
    <source>
        <strain evidence="3 4">DSM 19619</strain>
    </source>
</reference>
<proteinExistence type="predicted"/>
<dbReference type="Proteomes" id="UP001242480">
    <property type="component" value="Unassembled WGS sequence"/>
</dbReference>
<dbReference type="PANTHER" id="PTHR36837">
    <property type="entry name" value="POLY(3-HYDROXYALKANOATE) POLYMERASE SUBUNIT PHAC"/>
    <property type="match status" value="1"/>
</dbReference>
<accession>A0ABU0J1K8</accession>
<evidence type="ECO:0000313" key="3">
    <source>
        <dbReference type="EMBL" id="MDQ0467461.1"/>
    </source>
</evidence>
<dbReference type="InterPro" id="IPR029058">
    <property type="entry name" value="AB_hydrolase_fold"/>
</dbReference>
<keyword evidence="4" id="KW-1185">Reference proteome</keyword>
<dbReference type="RefSeq" id="WP_307267088.1">
    <property type="nucleotide sequence ID" value="NZ_JAUSVX010000001.1"/>
</dbReference>
<dbReference type="InterPro" id="IPR010915">
    <property type="entry name" value="PHB_depoly_PhaZ"/>
</dbReference>
<comment type="caution">
    <text evidence="3">The sequence shown here is derived from an EMBL/GenBank/DDBJ whole genome shotgun (WGS) entry which is preliminary data.</text>
</comment>
<dbReference type="GO" id="GO:0050526">
    <property type="term" value="F:poly(3-hydroxybutyrate) depolymerase activity"/>
    <property type="evidence" value="ECO:0007669"/>
    <property type="project" value="UniProtKB-EC"/>
</dbReference>
<dbReference type="NCBIfam" id="TIGR01849">
    <property type="entry name" value="PHB_depoly_PhaZ"/>
    <property type="match status" value="1"/>
</dbReference>
<evidence type="ECO:0000313" key="4">
    <source>
        <dbReference type="Proteomes" id="UP001242480"/>
    </source>
</evidence>
<sequence length="456" mass="50459">MDGSGYSGGAFGAFSMPVYSLYEATHAALGPARALSDATKAYFLNPGNPFSHTPWGKSVAAACEVFERVTRRYGKPAFGLDTTLVGGERVSVREEIVWQRPFCKLIHFARAIKAQRRPDPKILLVAPMSGHYATLLRGTVAAFLPNHEVYITDWEDARMVPLSAGSFDLDDYIDYVVSMLHALGPDTHVVGVCQPSVPVMAAVSRMEAEKDPYIPLTMTLMGGPIDTRLSPTKVNEVAVEKGLGWFRRNVIAKVPFPHPGFMREVYPGFLQLTGFMTMNLDRHVDAHKELYFNLVRGDGDNAQKHREFYDEYLSVMDLTAEFYIQTVDTVFIKYALAKGEMTHRGKPVDPGAIRNVALLTIEGENDDITGHGQTHAAHALCPNIPAEKKAQYTQMSVGHYGVFNGSRFRAEIAPRIADFVRSNPRKSDVPKGGNLVALDTKRMKSARPRLDRPAAE</sequence>
<dbReference type="PANTHER" id="PTHR36837:SF4">
    <property type="entry name" value="BLR0908 PROTEIN"/>
    <property type="match status" value="1"/>
</dbReference>